<keyword evidence="8 9" id="KW-0456">Lyase</keyword>
<protein>
    <recommendedName>
        <fullName evidence="9">Indole-3-glycerol phosphate synthase</fullName>
        <shortName evidence="9">IGPS</shortName>
        <ecNumber evidence="9">4.1.1.48</ecNumber>
    </recommendedName>
</protein>
<evidence type="ECO:0000256" key="3">
    <source>
        <dbReference type="ARBA" id="ARBA00008737"/>
    </source>
</evidence>
<dbReference type="GO" id="GO:0000162">
    <property type="term" value="P:L-tryptophan biosynthetic process"/>
    <property type="evidence" value="ECO:0007669"/>
    <property type="project" value="UniProtKB-UniRule"/>
</dbReference>
<dbReference type="RefSeq" id="WP_188631959.1">
    <property type="nucleotide sequence ID" value="NZ_BMNQ01000007.1"/>
</dbReference>
<evidence type="ECO:0000256" key="7">
    <source>
        <dbReference type="ARBA" id="ARBA00023141"/>
    </source>
</evidence>
<dbReference type="AlphaFoldDB" id="A0A917PRD5"/>
<comment type="catalytic activity">
    <reaction evidence="1 9">
        <text>1-(2-carboxyphenylamino)-1-deoxy-D-ribulose 5-phosphate + H(+) = (1S,2R)-1-C-(indol-3-yl)glycerol 3-phosphate + CO2 + H2O</text>
        <dbReference type="Rhea" id="RHEA:23476"/>
        <dbReference type="ChEBI" id="CHEBI:15377"/>
        <dbReference type="ChEBI" id="CHEBI:15378"/>
        <dbReference type="ChEBI" id="CHEBI:16526"/>
        <dbReference type="ChEBI" id="CHEBI:58613"/>
        <dbReference type="ChEBI" id="CHEBI:58866"/>
        <dbReference type="EC" id="4.1.1.48"/>
    </reaction>
</comment>
<comment type="caution">
    <text evidence="11">The sequence shown here is derived from an EMBL/GenBank/DDBJ whole genome shotgun (WGS) entry which is preliminary data.</text>
</comment>
<keyword evidence="6 9" id="KW-0822">Tryptophan biosynthesis</keyword>
<reference evidence="11" key="1">
    <citation type="journal article" date="2014" name="Int. J. Syst. Evol. Microbiol.">
        <title>Complete genome sequence of Corynebacterium casei LMG S-19264T (=DSM 44701T), isolated from a smear-ripened cheese.</title>
        <authorList>
            <consortium name="US DOE Joint Genome Institute (JGI-PGF)"/>
            <person name="Walter F."/>
            <person name="Albersmeier A."/>
            <person name="Kalinowski J."/>
            <person name="Ruckert C."/>
        </authorList>
    </citation>
    <scope>NUCLEOTIDE SEQUENCE</scope>
    <source>
        <strain evidence="11">JCM 12580</strain>
    </source>
</reference>
<comment type="similarity">
    <text evidence="3 9">Belongs to the TrpC family.</text>
</comment>
<keyword evidence="5 9" id="KW-0210">Decarboxylase</keyword>
<evidence type="ECO:0000256" key="5">
    <source>
        <dbReference type="ARBA" id="ARBA00022793"/>
    </source>
</evidence>
<dbReference type="InterPro" id="IPR013798">
    <property type="entry name" value="Indole-3-glycerol_P_synth_dom"/>
</dbReference>
<evidence type="ECO:0000259" key="10">
    <source>
        <dbReference type="Pfam" id="PF00218"/>
    </source>
</evidence>
<dbReference type="CDD" id="cd00331">
    <property type="entry name" value="IGPS"/>
    <property type="match status" value="1"/>
</dbReference>
<evidence type="ECO:0000256" key="2">
    <source>
        <dbReference type="ARBA" id="ARBA00004696"/>
    </source>
</evidence>
<dbReference type="FunFam" id="3.20.20.70:FF:000024">
    <property type="entry name" value="Indole-3-glycerol phosphate synthase"/>
    <property type="match status" value="1"/>
</dbReference>
<keyword evidence="7 9" id="KW-0057">Aromatic amino acid biosynthesis</keyword>
<dbReference type="InterPro" id="IPR011060">
    <property type="entry name" value="RibuloseP-bd_barrel"/>
</dbReference>
<keyword evidence="4 9" id="KW-0028">Amino-acid biosynthesis</keyword>
<dbReference type="EMBL" id="BMNQ01000007">
    <property type="protein sequence ID" value="GGJ89124.1"/>
    <property type="molecule type" value="Genomic_DNA"/>
</dbReference>
<dbReference type="PROSITE" id="PS00614">
    <property type="entry name" value="IGPS"/>
    <property type="match status" value="1"/>
</dbReference>
<evidence type="ECO:0000256" key="6">
    <source>
        <dbReference type="ARBA" id="ARBA00022822"/>
    </source>
</evidence>
<dbReference type="NCBIfam" id="NF001377">
    <property type="entry name" value="PRK00278.2-4"/>
    <property type="match status" value="1"/>
</dbReference>
<dbReference type="InterPro" id="IPR001468">
    <property type="entry name" value="Indole-3-GlycerolPSynthase_CS"/>
</dbReference>
<evidence type="ECO:0000256" key="9">
    <source>
        <dbReference type="HAMAP-Rule" id="MF_00134"/>
    </source>
</evidence>
<comment type="pathway">
    <text evidence="2 9">Amino-acid biosynthesis; L-tryptophan biosynthesis; L-tryptophan from chorismate: step 4/5.</text>
</comment>
<name>A0A917PRD5_9BACI</name>
<dbReference type="SUPFAM" id="SSF51366">
    <property type="entry name" value="Ribulose-phoshate binding barrel"/>
    <property type="match status" value="1"/>
</dbReference>
<dbReference type="EC" id="4.1.1.48" evidence="9"/>
<dbReference type="GO" id="GO:0004640">
    <property type="term" value="F:phosphoribosylanthranilate isomerase activity"/>
    <property type="evidence" value="ECO:0007669"/>
    <property type="project" value="TreeGrafter"/>
</dbReference>
<evidence type="ECO:0000313" key="11">
    <source>
        <dbReference type="EMBL" id="GGJ89124.1"/>
    </source>
</evidence>
<evidence type="ECO:0000313" key="12">
    <source>
        <dbReference type="Proteomes" id="UP000658382"/>
    </source>
</evidence>
<organism evidence="11 12">
    <name type="scientific">Lentibacillus kapialis</name>
    <dbReference type="NCBI Taxonomy" id="340214"/>
    <lineage>
        <taxon>Bacteria</taxon>
        <taxon>Bacillati</taxon>
        <taxon>Bacillota</taxon>
        <taxon>Bacilli</taxon>
        <taxon>Bacillales</taxon>
        <taxon>Bacillaceae</taxon>
        <taxon>Lentibacillus</taxon>
    </lineage>
</organism>
<proteinExistence type="inferred from homology"/>
<dbReference type="PANTHER" id="PTHR22854">
    <property type="entry name" value="TRYPTOPHAN BIOSYNTHESIS PROTEIN"/>
    <property type="match status" value="1"/>
</dbReference>
<dbReference type="Pfam" id="PF00218">
    <property type="entry name" value="IGPS"/>
    <property type="match status" value="1"/>
</dbReference>
<keyword evidence="12" id="KW-1185">Reference proteome</keyword>
<dbReference type="InterPro" id="IPR013785">
    <property type="entry name" value="Aldolase_TIM"/>
</dbReference>
<dbReference type="HAMAP" id="MF_00134_A">
    <property type="entry name" value="IGPS_A"/>
    <property type="match status" value="1"/>
</dbReference>
<evidence type="ECO:0000256" key="8">
    <source>
        <dbReference type="ARBA" id="ARBA00023239"/>
    </source>
</evidence>
<dbReference type="InterPro" id="IPR045186">
    <property type="entry name" value="Indole-3-glycerol_P_synth"/>
</dbReference>
<dbReference type="HAMAP" id="MF_00134_B">
    <property type="entry name" value="IGPS_B"/>
    <property type="match status" value="1"/>
</dbReference>
<dbReference type="Gene3D" id="3.20.20.70">
    <property type="entry name" value="Aldolase class I"/>
    <property type="match status" value="1"/>
</dbReference>
<dbReference type="GO" id="GO:0004425">
    <property type="term" value="F:indole-3-glycerol-phosphate synthase activity"/>
    <property type="evidence" value="ECO:0007669"/>
    <property type="project" value="UniProtKB-UniRule"/>
</dbReference>
<reference evidence="11" key="2">
    <citation type="submission" date="2020-09" db="EMBL/GenBank/DDBJ databases">
        <authorList>
            <person name="Sun Q."/>
            <person name="Ohkuma M."/>
        </authorList>
    </citation>
    <scope>NUCLEOTIDE SEQUENCE</scope>
    <source>
        <strain evidence="11">JCM 12580</strain>
    </source>
</reference>
<evidence type="ECO:0000256" key="1">
    <source>
        <dbReference type="ARBA" id="ARBA00001633"/>
    </source>
</evidence>
<evidence type="ECO:0000256" key="4">
    <source>
        <dbReference type="ARBA" id="ARBA00022605"/>
    </source>
</evidence>
<sequence length="266" mass="29094">MTILEKIIQQKKKEVEHLKNEPLPDFSTAIDKVPSIARTFHHTKRMNIIAEIKRSSPSKGAIDPNVDPVYQATRYASNGAGAISVLTDQTFFKGSMDDLRAVRKAVNVPLLCKDFFIDKVQIDHAKAAGASIILLIVAAMPVSTLRELYTYASDQGLDVLVEVHNEDEMKTAIDLGADIIGINNRNLKTFDVDLNTTGRLASMVTNPDTILISESGIKTRGDVMKAAASGARTVLIGETLMRADDLPQTISDLQVPLTEGEQTHVR</sequence>
<accession>A0A917PRD5</accession>
<dbReference type="PANTHER" id="PTHR22854:SF2">
    <property type="entry name" value="INDOLE-3-GLYCEROL-PHOSPHATE SYNTHASE"/>
    <property type="match status" value="1"/>
</dbReference>
<feature type="domain" description="Indole-3-glycerol phosphate synthase" evidence="10">
    <location>
        <begin position="4"/>
        <end position="253"/>
    </location>
</feature>
<dbReference type="Proteomes" id="UP000658382">
    <property type="component" value="Unassembled WGS sequence"/>
</dbReference>
<gene>
    <name evidence="9 11" type="primary">trpC</name>
    <name evidence="11" type="ORF">GCM10007063_09730</name>
</gene>